<proteinExistence type="predicted"/>
<dbReference type="SMART" id="SM00899">
    <property type="entry name" value="FeoA"/>
    <property type="match status" value="1"/>
</dbReference>
<evidence type="ECO:0000313" key="4">
    <source>
        <dbReference type="Proteomes" id="UP000295793"/>
    </source>
</evidence>
<dbReference type="Pfam" id="PF04023">
    <property type="entry name" value="FeoA"/>
    <property type="match status" value="1"/>
</dbReference>
<evidence type="ECO:0000256" key="1">
    <source>
        <dbReference type="ARBA" id="ARBA00023004"/>
    </source>
</evidence>
<organism evidence="3 4">
    <name type="scientific">Reinekea marinisedimentorum</name>
    <dbReference type="NCBI Taxonomy" id="230495"/>
    <lineage>
        <taxon>Bacteria</taxon>
        <taxon>Pseudomonadati</taxon>
        <taxon>Pseudomonadota</taxon>
        <taxon>Gammaproteobacteria</taxon>
        <taxon>Oceanospirillales</taxon>
        <taxon>Saccharospirillaceae</taxon>
        <taxon>Reinekea</taxon>
    </lineage>
</organism>
<reference evidence="3 4" key="1">
    <citation type="submission" date="2019-03" db="EMBL/GenBank/DDBJ databases">
        <title>Genomic Encyclopedia of Archaeal and Bacterial Type Strains, Phase II (KMG-II): from individual species to whole genera.</title>
        <authorList>
            <person name="Goeker M."/>
        </authorList>
    </citation>
    <scope>NUCLEOTIDE SEQUENCE [LARGE SCALE GENOMIC DNA]</scope>
    <source>
        <strain evidence="3 4">DSM 15388</strain>
    </source>
</reference>
<feature type="domain" description="Ferrous iron transporter FeoA-like" evidence="2">
    <location>
        <begin position="31"/>
        <end position="102"/>
    </location>
</feature>
<gene>
    <name evidence="3" type="ORF">BCF53_10121</name>
</gene>
<dbReference type="InterPro" id="IPR008988">
    <property type="entry name" value="Transcriptional_repressor_C"/>
</dbReference>
<accession>A0A4R3IAR7</accession>
<dbReference type="InterPro" id="IPR007167">
    <property type="entry name" value="Fe-transptr_FeoA-like"/>
</dbReference>
<dbReference type="EMBL" id="SLZR01000001">
    <property type="protein sequence ID" value="TCS43679.1"/>
    <property type="molecule type" value="Genomic_DNA"/>
</dbReference>
<protein>
    <submittedName>
        <fullName evidence="3">Ferrous iron transport protein A</fullName>
    </submittedName>
</protein>
<dbReference type="SUPFAM" id="SSF50037">
    <property type="entry name" value="C-terminal domain of transcriptional repressors"/>
    <property type="match status" value="1"/>
</dbReference>
<dbReference type="AlphaFoldDB" id="A0A4R3IAR7"/>
<keyword evidence="4" id="KW-1185">Reference proteome</keyword>
<dbReference type="RefSeq" id="WP_132698625.1">
    <property type="nucleotide sequence ID" value="NZ_SLZR01000001.1"/>
</dbReference>
<keyword evidence="1" id="KW-0408">Iron</keyword>
<dbReference type="Proteomes" id="UP000295793">
    <property type="component" value="Unassembled WGS sequence"/>
</dbReference>
<evidence type="ECO:0000259" key="2">
    <source>
        <dbReference type="SMART" id="SM00899"/>
    </source>
</evidence>
<comment type="caution">
    <text evidence="3">The sequence shown here is derived from an EMBL/GenBank/DDBJ whole genome shotgun (WGS) entry which is preliminary data.</text>
</comment>
<dbReference type="OrthoDB" id="5984at2"/>
<evidence type="ECO:0000313" key="3">
    <source>
        <dbReference type="EMBL" id="TCS43679.1"/>
    </source>
</evidence>
<dbReference type="Gene3D" id="2.30.30.90">
    <property type="match status" value="1"/>
</dbReference>
<dbReference type="InterPro" id="IPR038157">
    <property type="entry name" value="FeoA_core_dom"/>
</dbReference>
<name>A0A4R3IAR7_9GAMM</name>
<sequence>MTKQHVFAVRPGFSFRWPAFKHKDKQPRVARDLSEAKVNREYLIEGVVSDDKQIVQFLFTLGCFQGETITLISVLSDNYTIAVKDARYSIDIDLAKAIKLSAATV</sequence>
<dbReference type="GO" id="GO:0046914">
    <property type="term" value="F:transition metal ion binding"/>
    <property type="evidence" value="ECO:0007669"/>
    <property type="project" value="InterPro"/>
</dbReference>